<keyword evidence="1" id="KW-0812">Transmembrane</keyword>
<feature type="transmembrane region" description="Helical" evidence="1">
    <location>
        <begin position="24"/>
        <end position="48"/>
    </location>
</feature>
<sequence>MYGYYLAGDFNGEGATALVGQSTFWLIGGSIIMTIIAHIIFAFIYAIINQGRTEADYKNDERDKQIELRGIQFVLVIFSIGMLGCMGFLAYGALAYLVFIGIILSMFIANILGDIAKLYFYHQGF</sequence>
<comment type="caution">
    <text evidence="2">The sequence shown here is derived from an EMBL/GenBank/DDBJ whole genome shotgun (WGS) entry which is preliminary data.</text>
</comment>
<gene>
    <name evidence="2" type="ORF">COB13_10695</name>
</gene>
<proteinExistence type="predicted"/>
<name>A0A2A4YZB0_9PROT</name>
<accession>A0A2A4YZB0</accession>
<evidence type="ECO:0000256" key="1">
    <source>
        <dbReference type="SAM" id="Phobius"/>
    </source>
</evidence>
<feature type="transmembrane region" description="Helical" evidence="1">
    <location>
        <begin position="96"/>
        <end position="120"/>
    </location>
</feature>
<reference key="1">
    <citation type="submission" date="2017-08" db="EMBL/GenBank/DDBJ databases">
        <title>A dynamic microbial community with high functional redundancy inhabits the cold, oxic subseafloor aquifer.</title>
        <authorList>
            <person name="Tully B.J."/>
            <person name="Wheat C.G."/>
            <person name="Glazer B.T."/>
            <person name="Huber J.A."/>
        </authorList>
    </citation>
    <scope>NUCLEOTIDE SEQUENCE [LARGE SCALE GENOMIC DNA]</scope>
</reference>
<keyword evidence="1" id="KW-1133">Transmembrane helix</keyword>
<keyword evidence="1" id="KW-0472">Membrane</keyword>
<feature type="transmembrane region" description="Helical" evidence="1">
    <location>
        <begin position="68"/>
        <end position="90"/>
    </location>
</feature>
<protein>
    <submittedName>
        <fullName evidence="2">Uncharacterized protein</fullName>
    </submittedName>
</protein>
<dbReference type="AlphaFoldDB" id="A0A2A4YZB0"/>
<reference evidence="2" key="2">
    <citation type="journal article" date="2018" name="ISME J.">
        <title>A dynamic microbial community with high functional redundancy inhabits the cold, oxic subseafloor aquifer.</title>
        <authorList>
            <person name="Tully B.J."/>
            <person name="Wheat C.G."/>
            <person name="Glazer B.T."/>
            <person name="Huber J.A."/>
        </authorList>
    </citation>
    <scope>NUCLEOTIDE SEQUENCE</scope>
    <source>
        <strain evidence="2">NORP83</strain>
    </source>
</reference>
<evidence type="ECO:0000313" key="2">
    <source>
        <dbReference type="EMBL" id="PCJ00052.1"/>
    </source>
</evidence>
<dbReference type="EMBL" id="NVUS01000013">
    <property type="protein sequence ID" value="PCJ00052.1"/>
    <property type="molecule type" value="Genomic_DNA"/>
</dbReference>
<organism evidence="2">
    <name type="scientific">OCS116 cluster bacterium</name>
    <dbReference type="NCBI Taxonomy" id="2030921"/>
    <lineage>
        <taxon>Bacteria</taxon>
        <taxon>Pseudomonadati</taxon>
        <taxon>Pseudomonadota</taxon>
        <taxon>Alphaproteobacteria</taxon>
        <taxon>OCS116 cluster</taxon>
    </lineage>
</organism>